<dbReference type="Pfam" id="PF18400">
    <property type="entry name" value="Thioredoxin_12"/>
    <property type="match status" value="1"/>
</dbReference>
<feature type="signal peptide" evidence="6">
    <location>
        <begin position="1"/>
        <end position="21"/>
    </location>
</feature>
<dbReference type="InterPro" id="IPR029044">
    <property type="entry name" value="Nucleotide-diphossugar_trans"/>
</dbReference>
<proteinExistence type="predicted"/>
<comment type="cofactor">
    <cofactor evidence="1">
        <name>Ca(2+)</name>
        <dbReference type="ChEBI" id="CHEBI:29108"/>
    </cofactor>
</comment>
<dbReference type="VEuPathDB" id="FungiDB:C7M61_001414"/>
<feature type="domain" description="Glucosyltransferase 24 catalytic" evidence="10">
    <location>
        <begin position="1143"/>
        <end position="1411"/>
    </location>
</feature>
<evidence type="ECO:0000259" key="7">
    <source>
        <dbReference type="Pfam" id="PF18400"/>
    </source>
</evidence>
<gene>
    <name evidence="11" type="ORF">C7M61_001414</name>
</gene>
<evidence type="ECO:0008006" key="13">
    <source>
        <dbReference type="Google" id="ProtNLM"/>
    </source>
</evidence>
<protein>
    <recommendedName>
        <fullName evidence="13">UDP-glucose:glycoprotein glucosyltransferase</fullName>
    </recommendedName>
</protein>
<evidence type="ECO:0000256" key="1">
    <source>
        <dbReference type="ARBA" id="ARBA00001913"/>
    </source>
</evidence>
<feature type="domain" description="UGGT thioredoxin-like" evidence="8">
    <location>
        <begin position="273"/>
        <end position="402"/>
    </location>
</feature>
<dbReference type="Pfam" id="PF06427">
    <property type="entry name" value="UDP-g_GGTase"/>
    <property type="match status" value="1"/>
</dbReference>
<dbReference type="GO" id="GO:0003980">
    <property type="term" value="F:UDP-glucose:glycoprotein glucosyltransferase activity"/>
    <property type="evidence" value="ECO:0007669"/>
    <property type="project" value="InterPro"/>
</dbReference>
<dbReference type="InterPro" id="IPR040694">
    <property type="entry name" value="UGGT_TRXL_2"/>
</dbReference>
<keyword evidence="3 6" id="KW-0732">Signal</keyword>
<evidence type="ECO:0000256" key="5">
    <source>
        <dbReference type="ARBA" id="ARBA00023180"/>
    </source>
</evidence>
<dbReference type="Pfam" id="PF18402">
    <property type="entry name" value="Thioredoxin_14"/>
    <property type="match status" value="1"/>
</dbReference>
<dbReference type="UniPathway" id="UPA00378"/>
<dbReference type="CDD" id="cd06432">
    <property type="entry name" value="GT8_HUGT1_C_like"/>
    <property type="match status" value="1"/>
</dbReference>
<dbReference type="GeneID" id="36564804"/>
<dbReference type="InterPro" id="IPR040497">
    <property type="entry name" value="Glyco_transf_24"/>
</dbReference>
<evidence type="ECO:0000256" key="3">
    <source>
        <dbReference type="ARBA" id="ARBA00022729"/>
    </source>
</evidence>
<dbReference type="InterPro" id="IPR009448">
    <property type="entry name" value="UDP-g_GGtrans"/>
</dbReference>
<evidence type="ECO:0000259" key="10">
    <source>
        <dbReference type="Pfam" id="PF18404"/>
    </source>
</evidence>
<evidence type="ECO:0000313" key="11">
    <source>
        <dbReference type="EMBL" id="PSK39614.1"/>
    </source>
</evidence>
<name>A0A2P7YUG0_9ASCO</name>
<keyword evidence="4" id="KW-0256">Endoplasmic reticulum</keyword>
<accession>A0A2P7YUG0</accession>
<dbReference type="RefSeq" id="XP_024714704.1">
    <property type="nucleotide sequence ID" value="XM_024856824.1"/>
</dbReference>
<reference evidence="11 12" key="1">
    <citation type="submission" date="2018-03" db="EMBL/GenBank/DDBJ databases">
        <title>Candida pseudohaemulonii genome assembly and annotation.</title>
        <authorList>
            <person name="Munoz J.F."/>
            <person name="Gade L.G."/>
            <person name="Chow N.A."/>
            <person name="Litvintseva A.P."/>
            <person name="Loparev V.N."/>
            <person name="Cuomo C.A."/>
        </authorList>
    </citation>
    <scope>NUCLEOTIDE SEQUENCE [LARGE SCALE GENOMIC DNA]</scope>
    <source>
        <strain evidence="11 12">B12108</strain>
    </source>
</reference>
<feature type="chain" id="PRO_5015108916" description="UDP-glucose:glycoprotein glucosyltransferase" evidence="6">
    <location>
        <begin position="22"/>
        <end position="1427"/>
    </location>
</feature>
<dbReference type="Proteomes" id="UP000241107">
    <property type="component" value="Unassembled WGS sequence"/>
</dbReference>
<dbReference type="PANTHER" id="PTHR11226:SF0">
    <property type="entry name" value="UDP-GLUCOSE:GLYCOPROTEIN GLUCOSYLTRANSFERASE"/>
    <property type="match status" value="1"/>
</dbReference>
<dbReference type="GO" id="GO:0005788">
    <property type="term" value="C:endoplasmic reticulum lumen"/>
    <property type="evidence" value="ECO:0007669"/>
    <property type="project" value="UniProtKB-SubCell"/>
</dbReference>
<dbReference type="GO" id="GO:0051082">
    <property type="term" value="F:unfolded protein binding"/>
    <property type="evidence" value="ECO:0007669"/>
    <property type="project" value="TreeGrafter"/>
</dbReference>
<evidence type="ECO:0000313" key="12">
    <source>
        <dbReference type="Proteomes" id="UP000241107"/>
    </source>
</evidence>
<dbReference type="Pfam" id="PF18401">
    <property type="entry name" value="Thioredoxin_13"/>
    <property type="match status" value="1"/>
</dbReference>
<evidence type="ECO:0000259" key="8">
    <source>
        <dbReference type="Pfam" id="PF18401"/>
    </source>
</evidence>
<dbReference type="InterPro" id="IPR040692">
    <property type="entry name" value="UGGT_TRXL_3"/>
</dbReference>
<dbReference type="Pfam" id="PF18404">
    <property type="entry name" value="Glyco_transf_24"/>
    <property type="match status" value="1"/>
</dbReference>
<dbReference type="GO" id="GO:0018279">
    <property type="term" value="P:protein N-linked glycosylation via asparagine"/>
    <property type="evidence" value="ECO:0007669"/>
    <property type="project" value="TreeGrafter"/>
</dbReference>
<organism evidence="11 12">
    <name type="scientific">Candidozyma pseudohaemuli</name>
    <dbReference type="NCBI Taxonomy" id="418784"/>
    <lineage>
        <taxon>Eukaryota</taxon>
        <taxon>Fungi</taxon>
        <taxon>Dikarya</taxon>
        <taxon>Ascomycota</taxon>
        <taxon>Saccharomycotina</taxon>
        <taxon>Pichiomycetes</taxon>
        <taxon>Metschnikowiaceae</taxon>
        <taxon>Candidozyma</taxon>
    </lineage>
</organism>
<evidence type="ECO:0000256" key="4">
    <source>
        <dbReference type="ARBA" id="ARBA00022824"/>
    </source>
</evidence>
<dbReference type="PANTHER" id="PTHR11226">
    <property type="entry name" value="UDP-GLUCOSE GLYCOPROTEIN:GLUCOSYLTRANSFERASE"/>
    <property type="match status" value="1"/>
</dbReference>
<comment type="caution">
    <text evidence="11">The sequence shown here is derived from an EMBL/GenBank/DDBJ whole genome shotgun (WGS) entry which is preliminary data.</text>
</comment>
<evidence type="ECO:0000256" key="2">
    <source>
        <dbReference type="ARBA" id="ARBA00004319"/>
    </source>
</evidence>
<dbReference type="SUPFAM" id="SSF53448">
    <property type="entry name" value="Nucleotide-diphospho-sugar transferases"/>
    <property type="match status" value="1"/>
</dbReference>
<dbReference type="InterPro" id="IPR040693">
    <property type="entry name" value="UGGT_TRXL_1"/>
</dbReference>
<dbReference type="OrthoDB" id="27683at2759"/>
<dbReference type="Gene3D" id="3.90.550.10">
    <property type="entry name" value="Spore Coat Polysaccharide Biosynthesis Protein SpsA, Chain A"/>
    <property type="match status" value="1"/>
</dbReference>
<comment type="subcellular location">
    <subcellularLocation>
        <location evidence="2">Endoplasmic reticulum lumen</location>
    </subcellularLocation>
</comment>
<sequence>MLISRFWTIAAASAVLIKLTADWLEAPFPEQLIEAAGSYKDSLYVLVVRALYQNEEPLDWDDDDFDDVEIESETGSRTDEQIYDSFVGSLLPEEKGMADLNLVNKIYTPRIEAHYRHYQNEVDESKILKTCAKDSFGNEIEDPLGAWVKYGDSIYCSDADLYALQLSKTSEETKAFDRVIGNDEKKPLLVLYGSSKSPRLGQMFETLYQFAESDKLRFVWRYVPTEGPKSEIPGFGAILTPKQPLNGTKSSKIKYTGDIRKYLADIRKRGQPLKALEEESYQELAVKITALVLAQPEADQHELLQEILNNLPLYGPYIQLIQNIPGLESTRAAAKVNENRGASAESVGLYLNGASVHKLEMDLPHVISKLNTELRLAQRMSELGFSNEQSKFLFYKFALMSAFREVQYRTGDQENRYAVYKHAFDPTDDTSGGVVYFNDIEKDDPYDLFDVNRREAYLGVEAQRLQFGQVPALRENSHELIFAINFSSSIQVKVFFTFAKIILDRNLPQQIAVVPLVDSDEDELVTEKFYHIMEVSDSKEAFALLYQYYEAPTQEEKHEILSKVEVPEDKRGAFRNYEKTIREFSLDSPSVIINGVIHDMKSPWQAAMTKQMGNDVRLLQQKIKKREDRGKDLKSVLFQDAKDSRNSRVSPKDLSNIRYKEVTKELIDNSSAFKKINKPNDAPGTFWLIGDFNSRLILAQFSKLLELLEIYLDMSLEIRILNISDDDSLLNKLTAKYGAKPLTHETITDLKSEVLKAKSKVYSKILLKKAQLLQDHQIQLHQPGMLFNSRYLKLNDLFDTEELIELVGFEHRRRLSIFKDITDTYPNMFSWKGIMFFKKSGYDNFEWFDLVSSVVAKSFFLEDSQIQTDVDRFDFSSLNFVNSLNITEAKNGALVDILAIVDPISDVSQKIVSIVSALKDLPFVNVKLLIQPLKDVAEHTSLERFYAHNFVSSYPQFGEDGTFLILNHGAQTQGLVPKYKFSSDLDIPSRWLIVKDKLSKADHEEFTVDEIEELSYTLDKLVVEGYAKDVKTAQSIATLTFDVTNDQVVEDGIVMHTLGYVQFQLKPDVWSLLIQRGSRGEQIYNLLSASDNKYDTNDQPIESAEVSLFSLHGAVIHPRLLEKSEKDQAKAKKKVSTSKNADINVFTLASGKLYERFVSTMMLSVKKHTKSTVKFWLLRNFLSAEFVESLPQLAEAYGFQYELITYKWPLWLRQQKEKYRQVWGYKILFLDVLFPNQLDKVIFVDADQTARTDLKELVDTDLKGKVYGFPPMCDSRKEVEGYRFWKQGYWKNVLQDDLKYHISALFVVDLDEFRQQYAGDRLRTHYQKLSSDKESLANLDQDLPNNMQRLIPIHTLKQDWLWCETWCSDESKKKAKMIDLCSDPFRKETKLERVQRLIPEWKEYDDQIQRLQNSESDTGANVGHDEL</sequence>
<dbReference type="STRING" id="418784.A0A2P7YUG0"/>
<feature type="domain" description="UGGT thioredoxin-like" evidence="7">
    <location>
        <begin position="27"/>
        <end position="230"/>
    </location>
</feature>
<feature type="domain" description="UGGT thioredoxin-like" evidence="9">
    <location>
        <begin position="425"/>
        <end position="649"/>
    </location>
</feature>
<evidence type="ECO:0000256" key="6">
    <source>
        <dbReference type="SAM" id="SignalP"/>
    </source>
</evidence>
<dbReference type="EMBL" id="PYFQ01000002">
    <property type="protein sequence ID" value="PSK39614.1"/>
    <property type="molecule type" value="Genomic_DNA"/>
</dbReference>
<keyword evidence="12" id="KW-1185">Reference proteome</keyword>
<evidence type="ECO:0000259" key="9">
    <source>
        <dbReference type="Pfam" id="PF18402"/>
    </source>
</evidence>
<keyword evidence="5" id="KW-0325">Glycoprotein</keyword>
<dbReference type="GO" id="GO:0036503">
    <property type="term" value="P:ERAD pathway"/>
    <property type="evidence" value="ECO:0007669"/>
    <property type="project" value="TreeGrafter"/>
</dbReference>